<feature type="domain" description="GPI inositol-deacylase winged helix" evidence="3">
    <location>
        <begin position="321"/>
        <end position="395"/>
    </location>
</feature>
<dbReference type="Pfam" id="PF22939">
    <property type="entry name" value="WHD_GPIID"/>
    <property type="match status" value="1"/>
</dbReference>
<reference evidence="5" key="1">
    <citation type="journal article" date="2020" name="Stud. Mycol.">
        <title>101 Dothideomycetes genomes: a test case for predicting lifestyles and emergence of pathogens.</title>
        <authorList>
            <person name="Haridas S."/>
            <person name="Albert R."/>
            <person name="Binder M."/>
            <person name="Bloem J."/>
            <person name="Labutti K."/>
            <person name="Salamov A."/>
            <person name="Andreopoulos B."/>
            <person name="Baker S."/>
            <person name="Barry K."/>
            <person name="Bills G."/>
            <person name="Bluhm B."/>
            <person name="Cannon C."/>
            <person name="Castanera R."/>
            <person name="Culley D."/>
            <person name="Daum C."/>
            <person name="Ezra D."/>
            <person name="Gonzalez J."/>
            <person name="Henrissat B."/>
            <person name="Kuo A."/>
            <person name="Liang C."/>
            <person name="Lipzen A."/>
            <person name="Lutzoni F."/>
            <person name="Magnuson J."/>
            <person name="Mondo S."/>
            <person name="Nolan M."/>
            <person name="Ohm R."/>
            <person name="Pangilinan J."/>
            <person name="Park H.-J."/>
            <person name="Ramirez L."/>
            <person name="Alfaro M."/>
            <person name="Sun H."/>
            <person name="Tritt A."/>
            <person name="Yoshinaga Y."/>
            <person name="Zwiers L.-H."/>
            <person name="Turgeon B."/>
            <person name="Goodwin S."/>
            <person name="Spatafora J."/>
            <person name="Crous P."/>
            <person name="Grigoriev I."/>
        </authorList>
    </citation>
    <scope>NUCLEOTIDE SEQUENCE</scope>
    <source>
        <strain evidence="5">CBS 109.77</strain>
    </source>
</reference>
<gene>
    <name evidence="5" type="ORF">K505DRAFT_320647</name>
</gene>
<dbReference type="SUPFAM" id="SSF52540">
    <property type="entry name" value="P-loop containing nucleoside triphosphate hydrolases"/>
    <property type="match status" value="1"/>
</dbReference>
<evidence type="ECO:0000259" key="4">
    <source>
        <dbReference type="Pfam" id="PF24883"/>
    </source>
</evidence>
<dbReference type="InterPro" id="IPR054471">
    <property type="entry name" value="GPIID_WHD"/>
</dbReference>
<evidence type="ECO:0000313" key="5">
    <source>
        <dbReference type="EMBL" id="KAF2800139.1"/>
    </source>
</evidence>
<dbReference type="PANTHER" id="PTHR10039:SF11">
    <property type="entry name" value="NACHT DOMAIN PROTEIN (AFU_ORTHOLOGUE AFUA_1G01490)"/>
    <property type="match status" value="1"/>
</dbReference>
<sequence>MWASGKQCSHFKIHEIRDFLSPQDSVVRTIMSNQTYSEVRRAEFTCEWFAPNLRKFTRNGSKKVFLITGAACTGKTVLARWIHEKLQESVDNEPYDVISYSVDTNVKHTTNPLSLIKSLLLQLLDRKIGRESLLTQINKAMETSSKGGSLNEIETTLWSALEASLDDKKIMIVIDGLDQLSGVRIGNPPALEILDRITKSKRNVKAIVLSRPVSAAASKHCQEFLVLEDHQETTGDIQHYVDDFIQHRSELRKLKEAEKQSISQKVTEGANRSFLWAELQLQSVKHEKSASDVLKVLSKAPKTVDESLDRLIADLDPKRPETKHILSWILAAERPLTVKEVKSLLEIDLDGVNSDYRPFGGDVEKLVRQLCGSLVVIRDGLVYLRHPSIRDRLASTTSAGNKTTKLVIDLKEAHKELIIRSMAYVKIHLQHGDIEPQADLYDSKEMAFAFTEYHLFEYASRYWVVHFRSSSLFDKSTGKFTLSAQFKNAFPSTIRLALFEGSCLARQYIASEAEKMQNLAYNIRKTLFGEHTTVVLQSLLLELRISRRFKSAQVLAEYSYEAWKISHRTGCSVTVVQALAEAFIEYSVSIKVSEHAKFCSRKEEILEYLIEIYQHDHHESKEIHYLRILAELYIEIRQVQKATVIYRRLYRLRLQICGHLHEETQTLYKLLITYLKELSLYEEVLEITLEYHEYLERTLVITDERRITCTLALIEIYEERKEVFKAEEILVRFWNSVSVSKTTTRITELKVDFALKYSKFLYRYSRKEESEVILRGIWTEIQTYSYESRFESTMIKKISKIAKYFSKLEIFTMSRSIYQSLYEHYESREERTSTECITIVRSLATTITKSLSYSKTTSSSTSTTSTSTTTVISKEEKTLKEVFESSMESTEISSTTISICQALCSSYMHEERYEEACEIYSRVISKVWASIEIISVSKTISVEITEHFTEEIFELAINLAICHFKMLHIEIAASIYINLFRALICTRHIENRHFLLAKIKVIIHFFQEIYQYERVIEIYRELFVWMPICFGKTDTETIIILIEFARICFRMRLYKEASTACYYVYSCFHISNGCLHYDGFAAAFLLCEIYEIECKWELAYEVYGYLWRTFVRFGFEYELDVKIVEKIFSRYMFILEHKEMVEYSVLLQVSREYYESCVKFYKHHHEITIKATLEYAHVCERREEHHETSISLYKEVIKYCKETKSEFSKTTLHTCNTSVAKLYSSSTKEITKAVSIYSEQYETCKKTQSSSSTETITALHNLVSTYKKQSTTESITTATQTLKSSVLEIFESKSSHSEELIESAQSIAKIYKECSFTEQATTLIQEMRSKVVEEVRSSVTSSTKSSKKSYVFLASFQESFSSSSSFSSVMAELRSEMLMYESYFKATKTQTDYRSVIQSGCSLYFHLEKKTERRSEFVRIEKELTEYFCKYLSFSRTVKESVLHFFFKLYLKQSSKTHYEHEVVRQASETVLRYTKTAKFAEAYDLVLLIDRFIHLHGGFQTEFYIRTGFNLSKYLVGVDTHKCGDAKLYASMLDLSRIILQEALKGLDKIDIELVELQQLLADLVSMLSEQKKYEDLERILQTLWQTRTIRNNMSSSPLVLYLGRSLIQTLACLNKLSDAVHLCYHIRYNLAYIRGALDKSTLDFTILLSELYTEQKRYRDAMELHEDILSRLGEGQTAPGLEPLKAAHTHTELLKLAYKRNGKFDKSSQHYYDVFASLDQRFGDDKAWTEKRPQIEKWTPGVKDGEVFGCWKKPSRFEWEFEGEESAGETRWREELVKRRVSGKYWFGGKSIEEGSGEDYFGGLTGGKINGKAGANGNGHGHEHGHVHANGNGNASKNGLI</sequence>
<evidence type="ECO:0000313" key="6">
    <source>
        <dbReference type="Proteomes" id="UP000799757"/>
    </source>
</evidence>
<feature type="domain" description="Nephrocystin 3-like N-terminal" evidence="4">
    <location>
        <begin position="45"/>
        <end position="211"/>
    </location>
</feature>
<dbReference type="Proteomes" id="UP000799757">
    <property type="component" value="Unassembled WGS sequence"/>
</dbReference>
<accession>A0A6A6XUR1</accession>
<proteinExistence type="predicted"/>
<evidence type="ECO:0000256" key="1">
    <source>
        <dbReference type="ARBA" id="ARBA00022737"/>
    </source>
</evidence>
<dbReference type="EMBL" id="MU001752">
    <property type="protein sequence ID" value="KAF2800139.1"/>
    <property type="molecule type" value="Genomic_DNA"/>
</dbReference>
<dbReference type="InterPro" id="IPR011990">
    <property type="entry name" value="TPR-like_helical_dom_sf"/>
</dbReference>
<dbReference type="InterPro" id="IPR056884">
    <property type="entry name" value="NPHP3-like_N"/>
</dbReference>
<organism evidence="5 6">
    <name type="scientific">Melanomma pulvis-pyrius CBS 109.77</name>
    <dbReference type="NCBI Taxonomy" id="1314802"/>
    <lineage>
        <taxon>Eukaryota</taxon>
        <taxon>Fungi</taxon>
        <taxon>Dikarya</taxon>
        <taxon>Ascomycota</taxon>
        <taxon>Pezizomycotina</taxon>
        <taxon>Dothideomycetes</taxon>
        <taxon>Pleosporomycetidae</taxon>
        <taxon>Pleosporales</taxon>
        <taxon>Melanommataceae</taxon>
        <taxon>Melanomma</taxon>
    </lineage>
</organism>
<dbReference type="Gene3D" id="3.40.50.300">
    <property type="entry name" value="P-loop containing nucleotide triphosphate hydrolases"/>
    <property type="match status" value="1"/>
</dbReference>
<evidence type="ECO:0000256" key="2">
    <source>
        <dbReference type="SAM" id="MobiDB-lite"/>
    </source>
</evidence>
<name>A0A6A6XUR1_9PLEO</name>
<evidence type="ECO:0000259" key="3">
    <source>
        <dbReference type="Pfam" id="PF22939"/>
    </source>
</evidence>
<dbReference type="OrthoDB" id="2546325at2759"/>
<protein>
    <submittedName>
        <fullName evidence="5">Uncharacterized protein</fullName>
    </submittedName>
</protein>
<keyword evidence="1" id="KW-0677">Repeat</keyword>
<dbReference type="PANTHER" id="PTHR10039">
    <property type="entry name" value="AMELOGENIN"/>
    <property type="match status" value="1"/>
</dbReference>
<keyword evidence="6" id="KW-1185">Reference proteome</keyword>
<dbReference type="Pfam" id="PF24883">
    <property type="entry name" value="NPHP3_N"/>
    <property type="match status" value="1"/>
</dbReference>
<dbReference type="Gene3D" id="1.25.40.10">
    <property type="entry name" value="Tetratricopeptide repeat domain"/>
    <property type="match status" value="2"/>
</dbReference>
<dbReference type="InterPro" id="IPR027417">
    <property type="entry name" value="P-loop_NTPase"/>
</dbReference>
<dbReference type="SUPFAM" id="SSF48452">
    <property type="entry name" value="TPR-like"/>
    <property type="match status" value="1"/>
</dbReference>
<feature type="region of interest" description="Disordered" evidence="2">
    <location>
        <begin position="1814"/>
        <end position="1843"/>
    </location>
</feature>